<accession>A0A914DBE0</accession>
<dbReference type="WBParaSite" id="ACRNAN_scaffold21147.g6785.t1">
    <property type="protein sequence ID" value="ACRNAN_scaffold21147.g6785.t1"/>
    <property type="gene ID" value="ACRNAN_scaffold21147.g6785"/>
</dbReference>
<reference evidence="2" key="1">
    <citation type="submission" date="2022-11" db="UniProtKB">
        <authorList>
            <consortium name="WormBaseParasite"/>
        </authorList>
    </citation>
    <scope>IDENTIFICATION</scope>
</reference>
<proteinExistence type="predicted"/>
<sequence length="117" mass="13498">MAHIMRYTKKTTERNIEALGYHGFGVRTAIQCNFDNLRKNYWEIGRRDYMGINLARNMDQTWVVQGAGDIESTYNEAAKNQDKATLNILLADRARIVNESNATLYHTLTSRTNKLIE</sequence>
<dbReference type="Proteomes" id="UP000887540">
    <property type="component" value="Unplaced"/>
</dbReference>
<organism evidence="1 2">
    <name type="scientific">Acrobeloides nanus</name>
    <dbReference type="NCBI Taxonomy" id="290746"/>
    <lineage>
        <taxon>Eukaryota</taxon>
        <taxon>Metazoa</taxon>
        <taxon>Ecdysozoa</taxon>
        <taxon>Nematoda</taxon>
        <taxon>Chromadorea</taxon>
        <taxon>Rhabditida</taxon>
        <taxon>Tylenchina</taxon>
        <taxon>Cephalobomorpha</taxon>
        <taxon>Cephaloboidea</taxon>
        <taxon>Cephalobidae</taxon>
        <taxon>Acrobeloides</taxon>
    </lineage>
</organism>
<evidence type="ECO:0000313" key="2">
    <source>
        <dbReference type="WBParaSite" id="ACRNAN_scaffold21147.g6785.t1"/>
    </source>
</evidence>
<evidence type="ECO:0000313" key="1">
    <source>
        <dbReference type="Proteomes" id="UP000887540"/>
    </source>
</evidence>
<dbReference type="AlphaFoldDB" id="A0A914DBE0"/>
<name>A0A914DBE0_9BILA</name>
<keyword evidence="1" id="KW-1185">Reference proteome</keyword>
<protein>
    <submittedName>
        <fullName evidence="2">Uncharacterized protein</fullName>
    </submittedName>
</protein>